<dbReference type="EMBL" id="MN739666">
    <property type="protein sequence ID" value="QHT19428.1"/>
    <property type="molecule type" value="Genomic_DNA"/>
</dbReference>
<name>A0A6C0DR71_9ZZZZ</name>
<proteinExistence type="predicted"/>
<organism evidence="1">
    <name type="scientific">viral metagenome</name>
    <dbReference type="NCBI Taxonomy" id="1070528"/>
    <lineage>
        <taxon>unclassified sequences</taxon>
        <taxon>metagenomes</taxon>
        <taxon>organismal metagenomes</taxon>
    </lineage>
</organism>
<evidence type="ECO:0000313" key="1">
    <source>
        <dbReference type="EMBL" id="QHT19428.1"/>
    </source>
</evidence>
<reference evidence="1" key="1">
    <citation type="journal article" date="2020" name="Nature">
        <title>Giant virus diversity and host interactions through global metagenomics.</title>
        <authorList>
            <person name="Schulz F."/>
            <person name="Roux S."/>
            <person name="Paez-Espino D."/>
            <person name="Jungbluth S."/>
            <person name="Walsh D.A."/>
            <person name="Denef V.J."/>
            <person name="McMahon K.D."/>
            <person name="Konstantinidis K.T."/>
            <person name="Eloe-Fadrosh E.A."/>
            <person name="Kyrpides N.C."/>
            <person name="Woyke T."/>
        </authorList>
    </citation>
    <scope>NUCLEOTIDE SEQUENCE</scope>
    <source>
        <strain evidence="1">GVMAG-M-3300023174-57</strain>
    </source>
</reference>
<sequence length="611" mass="69535">MYFCKLGDLGTGLTNQIFSLITAIITARRMGHRLVIVDRFLNDFSKLSYTPVSSILDMVAINTLLLAEYGMMIVDREELVTFSSAIYGITGQTVDLTERLHQSAGGLLLPKETVLNSLGGDPAPGCVKQLRVTYTVYGQRVEEIYNELLEQDLSLDFDRVKYIYSFAMPNVHDLTMFDNILTSITYHKDLVAEADSLFQSGTKNVIHLRLEWDGIAHWSKMNQMTEDSFHTALVQRYTSIIEQEFAKSEEILILSSSLANPVIDFLNANGYNYRSPTKFYQEREKNAIIDLLVASRCNGLFIGNFNLANFNGSTFSYYAMKLCRPVKAIMIDLDRIADVESTYYKRRTLVLFVFHEMNRRVASFFRFAIFKDPGVDFILIANGKRLEFEVPPYVRVLRRDNLGYDFGGWSDGLLTDDLYKEYSSFIFVNSSVIGPFMRPGDGRRWTDIYLGGLVGDVKLFGSTINTCMRPMTNSHVQSYIFALDRSTLDYLIECGIFSMRDYVKTLDAAVHSREIAMSRRVIERGWNIGSLLTYYKGVDFTFSDRQPEAYGLVFMDDMVRTSCYNLLWNEYDLVFVKGNRGFAVDGVSPPLSPVITFDAITKACKSQLSFG</sequence>
<accession>A0A6C0DR71</accession>
<protein>
    <submittedName>
        <fullName evidence="1">Uncharacterized protein</fullName>
    </submittedName>
</protein>
<dbReference type="AlphaFoldDB" id="A0A6C0DR71"/>